<dbReference type="GeneID" id="36326104"/>
<keyword evidence="3" id="KW-1185">Reference proteome</keyword>
<gene>
    <name evidence="2" type="ORF">POSPLADRAFT_1059356</name>
</gene>
<name>A0A1X6MUN4_9APHY</name>
<dbReference type="EMBL" id="KZ110601">
    <property type="protein sequence ID" value="OSX60077.1"/>
    <property type="molecule type" value="Genomic_DNA"/>
</dbReference>
<protein>
    <submittedName>
        <fullName evidence="2">Uncharacterized protein</fullName>
    </submittedName>
</protein>
<dbReference type="RefSeq" id="XP_024336871.1">
    <property type="nucleotide sequence ID" value="XM_024481154.1"/>
</dbReference>
<evidence type="ECO:0000313" key="3">
    <source>
        <dbReference type="Proteomes" id="UP000194127"/>
    </source>
</evidence>
<sequence>MQRYARARHSVLFDSGAELLSPDVVPVDNKRWDVAFAEYSAVVRRWDQTPWWDTNTLRKLSPQMADLMRAVGDAHGSPDYRVRWHKGADSWTRAWRHKNPTLLTQFKIGLGMVIGGPCLVVAVPLLGAVAMLYGIFEILRGVRLGFCAGRWSRGFAGGSLTAESVLQGGAGIALCGILCWVSGSVVWKTMKFGMIAGMSTILWVFLQWATLFLNPDANIPSFGNMVA</sequence>
<feature type="transmembrane region" description="Helical" evidence="1">
    <location>
        <begin position="108"/>
        <end position="136"/>
    </location>
</feature>
<organism evidence="2 3">
    <name type="scientific">Postia placenta MAD-698-R-SB12</name>
    <dbReference type="NCBI Taxonomy" id="670580"/>
    <lineage>
        <taxon>Eukaryota</taxon>
        <taxon>Fungi</taxon>
        <taxon>Dikarya</taxon>
        <taxon>Basidiomycota</taxon>
        <taxon>Agaricomycotina</taxon>
        <taxon>Agaricomycetes</taxon>
        <taxon>Polyporales</taxon>
        <taxon>Adustoporiaceae</taxon>
        <taxon>Rhodonia</taxon>
    </lineage>
</organism>
<keyword evidence="1" id="KW-0472">Membrane</keyword>
<feature type="transmembrane region" description="Helical" evidence="1">
    <location>
        <begin position="194"/>
        <end position="213"/>
    </location>
</feature>
<accession>A0A1X6MUN4</accession>
<proteinExistence type="predicted"/>
<evidence type="ECO:0000256" key="1">
    <source>
        <dbReference type="SAM" id="Phobius"/>
    </source>
</evidence>
<evidence type="ECO:0000313" key="2">
    <source>
        <dbReference type="EMBL" id="OSX60077.1"/>
    </source>
</evidence>
<reference evidence="2 3" key="1">
    <citation type="submission" date="2017-04" db="EMBL/GenBank/DDBJ databases">
        <title>Genome Sequence of the Model Brown-Rot Fungus Postia placenta SB12.</title>
        <authorList>
            <consortium name="DOE Joint Genome Institute"/>
            <person name="Gaskell J."/>
            <person name="Kersten P."/>
            <person name="Larrondo L.F."/>
            <person name="Canessa P."/>
            <person name="Martinez D."/>
            <person name="Hibbett D."/>
            <person name="Schmoll M."/>
            <person name="Kubicek C.P."/>
            <person name="Martinez A.T."/>
            <person name="Yadav J."/>
            <person name="Master E."/>
            <person name="Magnuson J.K."/>
            <person name="James T."/>
            <person name="Yaver D."/>
            <person name="Berka R."/>
            <person name="Labutti K."/>
            <person name="Lipzen A."/>
            <person name="Aerts A."/>
            <person name="Barry K."/>
            <person name="Henrissat B."/>
            <person name="Blanchette R."/>
            <person name="Grigoriev I."/>
            <person name="Cullen D."/>
        </authorList>
    </citation>
    <scope>NUCLEOTIDE SEQUENCE [LARGE SCALE GENOMIC DNA]</scope>
    <source>
        <strain evidence="2 3">MAD-698-R-SB12</strain>
    </source>
</reference>
<feature type="transmembrane region" description="Helical" evidence="1">
    <location>
        <begin position="165"/>
        <end position="187"/>
    </location>
</feature>
<dbReference type="AlphaFoldDB" id="A0A1X6MUN4"/>
<keyword evidence="1" id="KW-0812">Transmembrane</keyword>
<keyword evidence="1" id="KW-1133">Transmembrane helix</keyword>
<dbReference type="Proteomes" id="UP000194127">
    <property type="component" value="Unassembled WGS sequence"/>
</dbReference>